<reference evidence="2" key="1">
    <citation type="submission" date="2022-01" db="EMBL/GenBank/DDBJ databases">
        <authorList>
            <person name="Braso-Vives M."/>
        </authorList>
    </citation>
    <scope>NUCLEOTIDE SEQUENCE</scope>
</reference>
<dbReference type="EMBL" id="OV696692">
    <property type="protein sequence ID" value="CAH1268953.1"/>
    <property type="molecule type" value="Genomic_DNA"/>
</dbReference>
<dbReference type="OrthoDB" id="10239074at2759"/>
<name>A0A8K0EWS2_BRALA</name>
<feature type="region of interest" description="Disordered" evidence="1">
    <location>
        <begin position="1"/>
        <end position="40"/>
    </location>
</feature>
<keyword evidence="3" id="KW-1185">Reference proteome</keyword>
<proteinExistence type="predicted"/>
<gene>
    <name evidence="2" type="primary">Hypp4047</name>
    <name evidence="2" type="ORF">BLAG_LOCUS21729</name>
</gene>
<sequence>MKRPRATLKRRLTRSTYISGSSGTESDSKSDAKGQTRKSQEAMKKMFMEYMEPMMAKLDWLLTRSESHCCWLGLVGGVQHQYRPTRAGRKPPHRETQGVLSSLPGVSGQGPLYFRRQSSTGTPRKGWGGGSSATANRLPWKDLGESVRAIVPEIFSIQDLITNNTYGTNGYGQLNSNALEAIYEHLAALEDNAISPEDRQFRTNKKAKRIHFWENFNDDADTSNLRVTCYRPTEGLWFLPPKVFSCPECGPKPATVICDGTALGRRKDLTAGCTLEPCEDTSLDRVLLTSEKARRLLLQYSGSSRGNQEKRRGFLRRRWKPCWAFLIEKNFTSS</sequence>
<evidence type="ECO:0000313" key="2">
    <source>
        <dbReference type="EMBL" id="CAH1268953.1"/>
    </source>
</evidence>
<feature type="compositionally biased region" description="Basic residues" evidence="1">
    <location>
        <begin position="1"/>
        <end position="13"/>
    </location>
</feature>
<feature type="compositionally biased region" description="Basic and acidic residues" evidence="1">
    <location>
        <begin position="26"/>
        <end position="40"/>
    </location>
</feature>
<protein>
    <submittedName>
        <fullName evidence="2">Hypp4047 protein</fullName>
    </submittedName>
</protein>
<organism evidence="2 3">
    <name type="scientific">Branchiostoma lanceolatum</name>
    <name type="common">Common lancelet</name>
    <name type="synonym">Amphioxus lanceolatum</name>
    <dbReference type="NCBI Taxonomy" id="7740"/>
    <lineage>
        <taxon>Eukaryota</taxon>
        <taxon>Metazoa</taxon>
        <taxon>Chordata</taxon>
        <taxon>Cephalochordata</taxon>
        <taxon>Leptocardii</taxon>
        <taxon>Amphioxiformes</taxon>
        <taxon>Branchiostomatidae</taxon>
        <taxon>Branchiostoma</taxon>
    </lineage>
</organism>
<feature type="region of interest" description="Disordered" evidence="1">
    <location>
        <begin position="83"/>
        <end position="102"/>
    </location>
</feature>
<dbReference type="AlphaFoldDB" id="A0A8K0EWS2"/>
<evidence type="ECO:0000313" key="3">
    <source>
        <dbReference type="Proteomes" id="UP000838412"/>
    </source>
</evidence>
<accession>A0A8K0EWS2</accession>
<evidence type="ECO:0000256" key="1">
    <source>
        <dbReference type="SAM" id="MobiDB-lite"/>
    </source>
</evidence>
<dbReference type="Proteomes" id="UP000838412">
    <property type="component" value="Chromosome 7"/>
</dbReference>